<keyword evidence="2" id="KW-1185">Reference proteome</keyword>
<evidence type="ECO:0000313" key="2">
    <source>
        <dbReference type="Proteomes" id="UP000242770"/>
    </source>
</evidence>
<sequence length="109" mass="12751">MALLLFLSGIPLAEKPTQQKYFLMSHGPDKTAEGLQPWHEQRETDPWERMKAFRARTSILVPLPNGVYRRLPKWVKTVLFDFPFYNFDEAKDGTKAIREAEDKKNRDNA</sequence>
<reference evidence="2" key="1">
    <citation type="submission" date="2014-06" db="EMBL/GenBank/DDBJ databases">
        <authorList>
            <person name="Berkman P.J."/>
        </authorList>
    </citation>
    <scope>NUCLEOTIDE SEQUENCE [LARGE SCALE GENOMIC DNA]</scope>
</reference>
<dbReference type="AlphaFoldDB" id="A0A0F7S8L4"/>
<protein>
    <submittedName>
        <fullName evidence="1">Uncharacterized protein</fullName>
    </submittedName>
</protein>
<accession>A0A0F7S8L4</accession>
<evidence type="ECO:0000313" key="1">
    <source>
        <dbReference type="EMBL" id="CDW99277.1"/>
    </source>
</evidence>
<gene>
    <name evidence="1" type="primary">SSCI73630.1</name>
</gene>
<dbReference type="Proteomes" id="UP000242770">
    <property type="component" value="Unassembled WGS sequence"/>
</dbReference>
<dbReference type="EMBL" id="CCFA01004490">
    <property type="protein sequence ID" value="CDW99277.1"/>
    <property type="molecule type" value="Genomic_DNA"/>
</dbReference>
<organism evidence="1 2">
    <name type="scientific">Sporisorium scitamineum</name>
    <dbReference type="NCBI Taxonomy" id="49012"/>
    <lineage>
        <taxon>Eukaryota</taxon>
        <taxon>Fungi</taxon>
        <taxon>Dikarya</taxon>
        <taxon>Basidiomycota</taxon>
        <taxon>Ustilaginomycotina</taxon>
        <taxon>Ustilaginomycetes</taxon>
        <taxon>Ustilaginales</taxon>
        <taxon>Ustilaginaceae</taxon>
        <taxon>Sporisorium</taxon>
    </lineage>
</organism>
<proteinExistence type="predicted"/>
<name>A0A0F7S8L4_9BASI</name>